<dbReference type="EMBL" id="BARS01028064">
    <property type="protein sequence ID" value="GAG04105.1"/>
    <property type="molecule type" value="Genomic_DNA"/>
</dbReference>
<comment type="caution">
    <text evidence="1">The sequence shown here is derived from an EMBL/GenBank/DDBJ whole genome shotgun (WGS) entry which is preliminary data.</text>
</comment>
<sequence>KSGLWQQIGPDRMQARGLDEKELQEYYRNRNLLKARITGRHVSNAVLFFAMRQTPTTGATIPVDGGLPDATPR</sequence>
<organism evidence="1">
    <name type="scientific">marine sediment metagenome</name>
    <dbReference type="NCBI Taxonomy" id="412755"/>
    <lineage>
        <taxon>unclassified sequences</taxon>
        <taxon>metagenomes</taxon>
        <taxon>ecological metagenomes</taxon>
    </lineage>
</organism>
<proteinExistence type="predicted"/>
<evidence type="ECO:0008006" key="2">
    <source>
        <dbReference type="Google" id="ProtNLM"/>
    </source>
</evidence>
<gene>
    <name evidence="1" type="ORF">S01H1_44021</name>
</gene>
<evidence type="ECO:0000313" key="1">
    <source>
        <dbReference type="EMBL" id="GAG04105.1"/>
    </source>
</evidence>
<accession>X0UET6</accession>
<dbReference type="AlphaFoldDB" id="X0UET6"/>
<name>X0UET6_9ZZZZ</name>
<dbReference type="Gene3D" id="3.40.50.720">
    <property type="entry name" value="NAD(P)-binding Rossmann-like Domain"/>
    <property type="match status" value="1"/>
</dbReference>
<reference evidence="1" key="1">
    <citation type="journal article" date="2014" name="Front. Microbiol.">
        <title>High frequency of phylogenetically diverse reductive dehalogenase-homologous genes in deep subseafloor sedimentary metagenomes.</title>
        <authorList>
            <person name="Kawai M."/>
            <person name="Futagami T."/>
            <person name="Toyoda A."/>
            <person name="Takaki Y."/>
            <person name="Nishi S."/>
            <person name="Hori S."/>
            <person name="Arai W."/>
            <person name="Tsubouchi T."/>
            <person name="Morono Y."/>
            <person name="Uchiyama I."/>
            <person name="Ito T."/>
            <person name="Fujiyama A."/>
            <person name="Inagaki F."/>
            <person name="Takami H."/>
        </authorList>
    </citation>
    <scope>NUCLEOTIDE SEQUENCE</scope>
    <source>
        <strain evidence="1">Expedition CK06-06</strain>
    </source>
</reference>
<protein>
    <recommendedName>
        <fullName evidence="2">Short-chain dehydrogenase/reductase SDR</fullName>
    </recommendedName>
</protein>
<feature type="non-terminal residue" evidence="1">
    <location>
        <position position="1"/>
    </location>
</feature>